<dbReference type="InterPro" id="IPR045851">
    <property type="entry name" value="AMP-bd_C_sf"/>
</dbReference>
<dbReference type="PANTHER" id="PTHR43201">
    <property type="entry name" value="ACYL-COA SYNTHETASE"/>
    <property type="match status" value="1"/>
</dbReference>
<feature type="domain" description="AMP-binding enzyme C-terminal" evidence="5">
    <location>
        <begin position="468"/>
        <end position="546"/>
    </location>
</feature>
<dbReference type="KEGG" id="sgz:C0216_18585"/>
<evidence type="ECO:0000256" key="3">
    <source>
        <dbReference type="SAM" id="MobiDB-lite"/>
    </source>
</evidence>
<evidence type="ECO:0000259" key="4">
    <source>
        <dbReference type="Pfam" id="PF00501"/>
    </source>
</evidence>
<dbReference type="GO" id="GO:0006631">
    <property type="term" value="P:fatty acid metabolic process"/>
    <property type="evidence" value="ECO:0007669"/>
    <property type="project" value="TreeGrafter"/>
</dbReference>
<keyword evidence="7" id="KW-1185">Reference proteome</keyword>
<evidence type="ECO:0000256" key="2">
    <source>
        <dbReference type="ARBA" id="ARBA00022598"/>
    </source>
</evidence>
<evidence type="ECO:0000256" key="1">
    <source>
        <dbReference type="ARBA" id="ARBA00006432"/>
    </source>
</evidence>
<feature type="compositionally biased region" description="Low complexity" evidence="3">
    <location>
        <begin position="31"/>
        <end position="47"/>
    </location>
</feature>
<dbReference type="AlphaFoldDB" id="A0A344U2R3"/>
<dbReference type="Proteomes" id="UP000252004">
    <property type="component" value="Chromosome"/>
</dbReference>
<dbReference type="SUPFAM" id="SSF56801">
    <property type="entry name" value="Acetyl-CoA synthetase-like"/>
    <property type="match status" value="1"/>
</dbReference>
<name>A0A344U2R3_9ACTN</name>
<organism evidence="6 7">
    <name type="scientific">Streptomyces globosus</name>
    <dbReference type="NCBI Taxonomy" id="68209"/>
    <lineage>
        <taxon>Bacteria</taxon>
        <taxon>Bacillati</taxon>
        <taxon>Actinomycetota</taxon>
        <taxon>Actinomycetes</taxon>
        <taxon>Kitasatosporales</taxon>
        <taxon>Streptomycetaceae</taxon>
        <taxon>Streptomyces</taxon>
    </lineage>
</organism>
<dbReference type="PANTHER" id="PTHR43201:SF5">
    <property type="entry name" value="MEDIUM-CHAIN ACYL-COA LIGASE ACSF2, MITOCHONDRIAL"/>
    <property type="match status" value="1"/>
</dbReference>
<dbReference type="Pfam" id="PF00501">
    <property type="entry name" value="AMP-binding"/>
    <property type="match status" value="1"/>
</dbReference>
<feature type="region of interest" description="Disordered" evidence="3">
    <location>
        <begin position="1"/>
        <end position="56"/>
    </location>
</feature>
<dbReference type="Pfam" id="PF13193">
    <property type="entry name" value="AMP-binding_C"/>
    <property type="match status" value="1"/>
</dbReference>
<accession>A0A344U2R3</accession>
<sequence length="564" mass="60837">MTTVEGGVCSVSSPSDTGGERPRTRPRSGPRPRLQPQPQAQSQAQPEARPPLPNGFWAQAAADPARTVLVAPGGEEWTAGRLHADANRLVHGLRAAGLARGDAFAAVLPNGPEFLTAYLAASQAGFYLVPVNHHLVGPEIAWITADSGAKVLLAHERFAAAAAAAADEAGLPASHRYAVGAVPGFRPYAELLDGHPSAPPADRTLGWVMNYTSGTTGRPRGIRRPLPGRAPEETYLGGFLGIFGIRPFDGNVHLVCSPLYHTAVLQFAGASLHLGHPLVLMDKWTPQEMLRLIQARRCTHTHMVPTQFHRLLALPEEVRSAYDVSSMRHAVHGAAPCPDHVKRAMIDWWGPCVEEYYAASEGGGAFATAEDWLKKPGTVGRAWPISELAVFDDDGNRLPPGRVGTVYMKMSTGGFSYHGDEAKTRGSRIGDFFTVGDLGVLDEDGFLFLRDRKIDMIISGGVNIYPAEIESVLLSHPAVADAAAFGIPHADWGEEVKAVVEPADGHEPGEALAADILAHCAGRLAAFKRPRTVDFTAEMPRDPNGKLYKRRLRAPYWQDRDRPL</sequence>
<evidence type="ECO:0000313" key="7">
    <source>
        <dbReference type="Proteomes" id="UP000252004"/>
    </source>
</evidence>
<feature type="domain" description="AMP-dependent synthetase/ligase" evidence="4">
    <location>
        <begin position="56"/>
        <end position="409"/>
    </location>
</feature>
<dbReference type="InterPro" id="IPR025110">
    <property type="entry name" value="AMP-bd_C"/>
</dbReference>
<dbReference type="GO" id="GO:0031956">
    <property type="term" value="F:medium-chain fatty acid-CoA ligase activity"/>
    <property type="evidence" value="ECO:0007669"/>
    <property type="project" value="TreeGrafter"/>
</dbReference>
<proteinExistence type="inferred from homology"/>
<keyword evidence="2" id="KW-0436">Ligase</keyword>
<protein>
    <submittedName>
        <fullName evidence="6">Acyl-CoA synthetase</fullName>
    </submittedName>
</protein>
<dbReference type="OrthoDB" id="9803968at2"/>
<comment type="similarity">
    <text evidence="1">Belongs to the ATP-dependent AMP-binding enzyme family.</text>
</comment>
<dbReference type="InterPro" id="IPR000873">
    <property type="entry name" value="AMP-dep_synth/lig_dom"/>
</dbReference>
<gene>
    <name evidence="6" type="ORF">C0216_18585</name>
</gene>
<dbReference type="EMBL" id="CP030862">
    <property type="protein sequence ID" value="AXE25184.1"/>
    <property type="molecule type" value="Genomic_DNA"/>
</dbReference>
<reference evidence="6 7" key="1">
    <citation type="submission" date="2018-01" db="EMBL/GenBank/DDBJ databases">
        <title>Draft genome Sequence of streptomyces globosus LZH-48.</title>
        <authorList>
            <person name="Ran K."/>
            <person name="Li Z."/>
            <person name="Wei S."/>
            <person name="Dong R."/>
        </authorList>
    </citation>
    <scope>NUCLEOTIDE SEQUENCE [LARGE SCALE GENOMIC DNA]</scope>
    <source>
        <strain evidence="6 7">LZH-48</strain>
    </source>
</reference>
<evidence type="ECO:0000259" key="5">
    <source>
        <dbReference type="Pfam" id="PF13193"/>
    </source>
</evidence>
<dbReference type="Gene3D" id="3.30.300.30">
    <property type="match status" value="1"/>
</dbReference>
<dbReference type="Gene3D" id="3.40.50.12780">
    <property type="entry name" value="N-terminal domain of ligase-like"/>
    <property type="match status" value="1"/>
</dbReference>
<dbReference type="InterPro" id="IPR042099">
    <property type="entry name" value="ANL_N_sf"/>
</dbReference>
<evidence type="ECO:0000313" key="6">
    <source>
        <dbReference type="EMBL" id="AXE25184.1"/>
    </source>
</evidence>